<sequence>MDDAVIDPAHLGRVIHAEATDVLRFERTYPAPAVDVWDSLVSPDRNGTWGFPTGYEPRVGGAVSANGAEVGEVLAWEPGRVLEYAFDGPGGRWHLCLMLDAVDGGTLLTFDHLAPDPHDPDYAAGWHWHLDRLAQHLVGEDPAAVESDAHFEELQRLYSQAGG</sequence>
<dbReference type="EMBL" id="JAUHPX010000003">
    <property type="protein sequence ID" value="MDN4487859.1"/>
    <property type="molecule type" value="Genomic_DNA"/>
</dbReference>
<accession>A0AAW7M2J6</accession>
<feature type="domain" description="Activator of Hsp90 ATPase homologue 1/2-like C-terminal" evidence="2">
    <location>
        <begin position="31"/>
        <end position="137"/>
    </location>
</feature>
<dbReference type="Gene3D" id="3.30.530.20">
    <property type="match status" value="1"/>
</dbReference>
<dbReference type="InterPro" id="IPR023393">
    <property type="entry name" value="START-like_dom_sf"/>
</dbReference>
<protein>
    <submittedName>
        <fullName evidence="3">SRPBCC domain-containing protein</fullName>
    </submittedName>
</protein>
<dbReference type="Pfam" id="PF08327">
    <property type="entry name" value="AHSA1"/>
    <property type="match status" value="1"/>
</dbReference>
<name>A0AAW7M2J6_9MICO</name>
<organism evidence="3 4">
    <name type="scientific">Demequina lignilytica</name>
    <dbReference type="NCBI Taxonomy" id="3051663"/>
    <lineage>
        <taxon>Bacteria</taxon>
        <taxon>Bacillati</taxon>
        <taxon>Actinomycetota</taxon>
        <taxon>Actinomycetes</taxon>
        <taxon>Micrococcales</taxon>
        <taxon>Demequinaceae</taxon>
        <taxon>Demequina</taxon>
    </lineage>
</organism>
<evidence type="ECO:0000313" key="3">
    <source>
        <dbReference type="EMBL" id="MDN4487859.1"/>
    </source>
</evidence>
<evidence type="ECO:0000313" key="4">
    <source>
        <dbReference type="Proteomes" id="UP001172737"/>
    </source>
</evidence>
<gene>
    <name evidence="3" type="ORF">QQX10_06720</name>
</gene>
<dbReference type="AlphaFoldDB" id="A0AAW7M2J6"/>
<evidence type="ECO:0000259" key="2">
    <source>
        <dbReference type="Pfam" id="PF08327"/>
    </source>
</evidence>
<dbReference type="InterPro" id="IPR013538">
    <property type="entry name" value="ASHA1/2-like_C"/>
</dbReference>
<evidence type="ECO:0000256" key="1">
    <source>
        <dbReference type="ARBA" id="ARBA00006817"/>
    </source>
</evidence>
<dbReference type="SUPFAM" id="SSF55961">
    <property type="entry name" value="Bet v1-like"/>
    <property type="match status" value="1"/>
</dbReference>
<comment type="caution">
    <text evidence="3">The sequence shown here is derived from an EMBL/GenBank/DDBJ whole genome shotgun (WGS) entry which is preliminary data.</text>
</comment>
<proteinExistence type="inferred from homology"/>
<dbReference type="RefSeq" id="WP_301119267.1">
    <property type="nucleotide sequence ID" value="NZ_JAUHPX010000003.1"/>
</dbReference>
<dbReference type="Proteomes" id="UP001172737">
    <property type="component" value="Unassembled WGS sequence"/>
</dbReference>
<reference evidence="3" key="1">
    <citation type="submission" date="2023-06" db="EMBL/GenBank/DDBJ databases">
        <title>Sysu t00039.</title>
        <authorList>
            <person name="Gao L."/>
            <person name="Fang B.-Z."/>
            <person name="Li W.-J."/>
        </authorList>
    </citation>
    <scope>NUCLEOTIDE SEQUENCE</scope>
    <source>
        <strain evidence="3">SYSU T00039</strain>
    </source>
</reference>
<keyword evidence="4" id="KW-1185">Reference proteome</keyword>
<comment type="similarity">
    <text evidence="1">Belongs to the AHA1 family.</text>
</comment>